<gene>
    <name evidence="1" type="ORF">EZ313_15115</name>
</gene>
<dbReference type="RefSeq" id="WP_135264113.1">
    <property type="nucleotide sequence ID" value="NZ_SMLM01000002.1"/>
</dbReference>
<sequence length="111" mass="12321">MTHKFEASAASVPWEPIAQAPGTSRATVPTDRGREPYRLAKWKAEPGTYVRPDGMTWSESFVVYKGRGRLRTQGETVDLSPGVVIDVRKGVPYVLEIFETLEKVAVVTLET</sequence>
<evidence type="ECO:0008006" key="3">
    <source>
        <dbReference type="Google" id="ProtNLM"/>
    </source>
</evidence>
<dbReference type="Proteomes" id="UP000298180">
    <property type="component" value="Unassembled WGS sequence"/>
</dbReference>
<dbReference type="Gene3D" id="2.60.120.10">
    <property type="entry name" value="Jelly Rolls"/>
    <property type="match status" value="1"/>
</dbReference>
<dbReference type="InterPro" id="IPR014710">
    <property type="entry name" value="RmlC-like_jellyroll"/>
</dbReference>
<organism evidence="1 2">
    <name type="scientific">Ramlibacter henchirensis</name>
    <dbReference type="NCBI Taxonomy" id="204072"/>
    <lineage>
        <taxon>Bacteria</taxon>
        <taxon>Pseudomonadati</taxon>
        <taxon>Pseudomonadota</taxon>
        <taxon>Betaproteobacteria</taxon>
        <taxon>Burkholderiales</taxon>
        <taxon>Comamonadaceae</taxon>
        <taxon>Ramlibacter</taxon>
    </lineage>
</organism>
<evidence type="ECO:0000313" key="2">
    <source>
        <dbReference type="Proteomes" id="UP000298180"/>
    </source>
</evidence>
<evidence type="ECO:0000313" key="1">
    <source>
        <dbReference type="EMBL" id="TFZ02588.1"/>
    </source>
</evidence>
<accession>A0A4Z0BWG6</accession>
<protein>
    <recommendedName>
        <fullName evidence="3">Cupin domain-containing protein</fullName>
    </recommendedName>
</protein>
<dbReference type="SUPFAM" id="SSF51182">
    <property type="entry name" value="RmlC-like cupins"/>
    <property type="match status" value="1"/>
</dbReference>
<name>A0A4Z0BWG6_9BURK</name>
<dbReference type="AlphaFoldDB" id="A0A4Z0BWG6"/>
<dbReference type="EMBL" id="SMLM01000002">
    <property type="protein sequence ID" value="TFZ02588.1"/>
    <property type="molecule type" value="Genomic_DNA"/>
</dbReference>
<comment type="caution">
    <text evidence="1">The sequence shown here is derived from an EMBL/GenBank/DDBJ whole genome shotgun (WGS) entry which is preliminary data.</text>
</comment>
<keyword evidence="2" id="KW-1185">Reference proteome</keyword>
<reference evidence="1 2" key="1">
    <citation type="submission" date="2019-03" db="EMBL/GenBank/DDBJ databases">
        <title>Ramlibacter henchirensis DSM 14656, whole genome shotgun sequence.</title>
        <authorList>
            <person name="Zhang X."/>
            <person name="Feng G."/>
            <person name="Zhu H."/>
        </authorList>
    </citation>
    <scope>NUCLEOTIDE SEQUENCE [LARGE SCALE GENOMIC DNA]</scope>
    <source>
        <strain evidence="1 2">DSM 14656</strain>
    </source>
</reference>
<dbReference type="InterPro" id="IPR011051">
    <property type="entry name" value="RmlC_Cupin_sf"/>
</dbReference>
<proteinExistence type="predicted"/>
<dbReference type="OrthoDB" id="9799053at2"/>